<sequence>MSTIDHDPSTAVFAKDMETGNLGTPELIQDDQVAASQSDSSEGHANKEAVVSWEEDKRNPTNWPRWRKLHLVIMLSSFAFLASAGTSIISPATRAIRAEFHVSPVVAILPLSLYCFALGFGPVLGGPLSETIGRRPVYMGSSVLGALFTLGAGLTHNFGALCFLRFMAAFCWAPALAMGAGSVVETFSPKTRGPMIAVFVLMPFLGPGLAPVLGAYAVSRKDWRWTQYILLFFAAFTLLFTLTTRETYHSIIKRRIAVERGEDVAPMPPLGKRIRVFLQTGLVRPVHMLLTEPITGFLALYVSVVFGVLFSLFAGLSYTFVGVYHFTIEQAGLVFLSVAIGCFLGLATILLCDRILYRRQINKFPPGKVPPEHRLYSAMFGSFGVPIGLFWYAWTARTSVSWASPAVALVPFAWGNLCIFVSAIQYNSDTYHGSVVASAASANSLARYAFAGAFPLFIVQMYNKLGVNWAVSLFAFVTVALLPIPWVLFKFGPRIRALSKYETVKYENL</sequence>
<dbReference type="Proteomes" id="UP001143910">
    <property type="component" value="Unassembled WGS sequence"/>
</dbReference>
<comment type="caution">
    <text evidence="1">The sequence shown here is derived from an EMBL/GenBank/DDBJ whole genome shotgun (WGS) entry which is preliminary data.</text>
</comment>
<evidence type="ECO:0000313" key="1">
    <source>
        <dbReference type="EMBL" id="KAJ2975614.1"/>
    </source>
</evidence>
<protein>
    <submittedName>
        <fullName evidence="1">Uncharacterized protein</fullName>
    </submittedName>
</protein>
<reference evidence="1" key="1">
    <citation type="submission" date="2022-08" db="EMBL/GenBank/DDBJ databases">
        <title>Genome Sequence of Lecanicillium fungicola.</title>
        <authorList>
            <person name="Buettner E."/>
        </authorList>
    </citation>
    <scope>NUCLEOTIDE SEQUENCE</scope>
    <source>
        <strain evidence="1">Babe33</strain>
    </source>
</reference>
<keyword evidence="2" id="KW-1185">Reference proteome</keyword>
<proteinExistence type="predicted"/>
<organism evidence="1 2">
    <name type="scientific">Zarea fungicola</name>
    <dbReference type="NCBI Taxonomy" id="93591"/>
    <lineage>
        <taxon>Eukaryota</taxon>
        <taxon>Fungi</taxon>
        <taxon>Dikarya</taxon>
        <taxon>Ascomycota</taxon>
        <taxon>Pezizomycotina</taxon>
        <taxon>Sordariomycetes</taxon>
        <taxon>Hypocreomycetidae</taxon>
        <taxon>Hypocreales</taxon>
        <taxon>Cordycipitaceae</taxon>
        <taxon>Zarea</taxon>
    </lineage>
</organism>
<name>A0ACC1N955_9HYPO</name>
<dbReference type="EMBL" id="JANJQO010000686">
    <property type="protein sequence ID" value="KAJ2975614.1"/>
    <property type="molecule type" value="Genomic_DNA"/>
</dbReference>
<accession>A0ACC1N955</accession>
<gene>
    <name evidence="1" type="ORF">NQ176_g5422</name>
</gene>
<evidence type="ECO:0000313" key="2">
    <source>
        <dbReference type="Proteomes" id="UP001143910"/>
    </source>
</evidence>